<proteinExistence type="predicted"/>
<sequence>MEANVMAETFDFDVQVGASGDVKQRTWSNDFGDGYTQAGGVGINTKSQAWDVTVTGRYGAGQKLQQVRDFLDRHEGFKSFLWTPPGSGQGRYTANGYKLATLGNGLHSLSTNFKQTFKP</sequence>
<dbReference type="AlphaFoldDB" id="A0A3M4BK33"/>
<dbReference type="InterPro" id="IPR010265">
    <property type="entry name" value="Phage_lambda_TipM"/>
</dbReference>
<organism evidence="1 2">
    <name type="scientific">Pseudomonas syringae pv. delphinii</name>
    <dbReference type="NCBI Taxonomy" id="192088"/>
    <lineage>
        <taxon>Bacteria</taxon>
        <taxon>Pseudomonadati</taxon>
        <taxon>Pseudomonadota</taxon>
        <taxon>Gammaproteobacteria</taxon>
        <taxon>Pseudomonadales</taxon>
        <taxon>Pseudomonadaceae</taxon>
        <taxon>Pseudomonas</taxon>
    </lineage>
</organism>
<evidence type="ECO:0000313" key="1">
    <source>
        <dbReference type="EMBL" id="RMP19521.1"/>
    </source>
</evidence>
<comment type="caution">
    <text evidence="1">The sequence shown here is derived from an EMBL/GenBank/DDBJ whole genome shotgun (WGS) entry which is preliminary data.</text>
</comment>
<accession>A0A3M4BK33</accession>
<gene>
    <name evidence="1" type="ORF">ALQ28_100866</name>
</gene>
<reference evidence="1 2" key="1">
    <citation type="submission" date="2018-08" db="EMBL/GenBank/DDBJ databases">
        <title>Recombination of ecologically and evolutionarily significant loci maintains genetic cohesion in the Pseudomonas syringae species complex.</title>
        <authorList>
            <person name="Dillon M."/>
            <person name="Thakur S."/>
            <person name="Almeida R.N.D."/>
            <person name="Weir B.S."/>
            <person name="Guttman D.S."/>
        </authorList>
    </citation>
    <scope>NUCLEOTIDE SEQUENCE [LARGE SCALE GENOMIC DNA]</scope>
    <source>
        <strain evidence="1 2">ICMP 4330</strain>
    </source>
</reference>
<dbReference type="EMBL" id="RBQG01000001">
    <property type="protein sequence ID" value="RMP19521.1"/>
    <property type="molecule type" value="Genomic_DNA"/>
</dbReference>
<name>A0A3M4BK33_9PSED</name>
<dbReference type="Proteomes" id="UP000267908">
    <property type="component" value="Unassembled WGS sequence"/>
</dbReference>
<dbReference type="Pfam" id="PF05939">
    <property type="entry name" value="Phage_min_tail"/>
    <property type="match status" value="1"/>
</dbReference>
<protein>
    <submittedName>
        <fullName evidence="1">Phage minor tail protein</fullName>
    </submittedName>
</protein>
<evidence type="ECO:0000313" key="2">
    <source>
        <dbReference type="Proteomes" id="UP000267908"/>
    </source>
</evidence>